<name>A0A916J0D7_9BURK</name>
<reference evidence="1" key="1">
    <citation type="submission" date="2021-03" db="EMBL/GenBank/DDBJ databases">
        <authorList>
            <person name="Peeters C."/>
        </authorList>
    </citation>
    <scope>NUCLEOTIDE SEQUENCE</scope>
    <source>
        <strain evidence="1">LMG 31506</strain>
    </source>
</reference>
<keyword evidence="2" id="KW-1185">Reference proteome</keyword>
<protein>
    <submittedName>
        <fullName evidence="1">Uncharacterized protein</fullName>
    </submittedName>
</protein>
<proteinExistence type="predicted"/>
<dbReference type="Proteomes" id="UP000672934">
    <property type="component" value="Unassembled WGS sequence"/>
</dbReference>
<comment type="caution">
    <text evidence="1">The sequence shown here is derived from an EMBL/GenBank/DDBJ whole genome shotgun (WGS) entry which is preliminary data.</text>
</comment>
<sequence length="133" mass="14903">MLLTEKAWLDTANGQDPVPPYFAWRVAAADGPLFVLQLCPASLPATELVRNFTPTSFESLLEVWESLPPKNRVGATVHLMRDGVAERVREIWQYTVPGAATRRFAFVNHRAELIPYWGELPALADKQCLAVIE</sequence>
<dbReference type="EMBL" id="CAJPUY010000030">
    <property type="protein sequence ID" value="CAG2156687.1"/>
    <property type="molecule type" value="Genomic_DNA"/>
</dbReference>
<evidence type="ECO:0000313" key="2">
    <source>
        <dbReference type="Proteomes" id="UP000672934"/>
    </source>
</evidence>
<accession>A0A916J0D7</accession>
<dbReference type="AlphaFoldDB" id="A0A916J0D7"/>
<gene>
    <name evidence="1" type="ORF">LMG31506_05785</name>
</gene>
<evidence type="ECO:0000313" key="1">
    <source>
        <dbReference type="EMBL" id="CAG2156687.1"/>
    </source>
</evidence>
<dbReference type="RefSeq" id="WP_211950621.1">
    <property type="nucleotide sequence ID" value="NZ_CAJPUY010000030.1"/>
</dbReference>
<organism evidence="1 2">
    <name type="scientific">Cupriavidus yeoncheonensis</name>
    <dbReference type="NCBI Taxonomy" id="1462994"/>
    <lineage>
        <taxon>Bacteria</taxon>
        <taxon>Pseudomonadati</taxon>
        <taxon>Pseudomonadota</taxon>
        <taxon>Betaproteobacteria</taxon>
        <taxon>Burkholderiales</taxon>
        <taxon>Burkholderiaceae</taxon>
        <taxon>Cupriavidus</taxon>
    </lineage>
</organism>